<evidence type="ECO:0000313" key="3">
    <source>
        <dbReference type="EMBL" id="TQM37206.1"/>
    </source>
</evidence>
<evidence type="ECO:0000313" key="4">
    <source>
        <dbReference type="Proteomes" id="UP000319818"/>
    </source>
</evidence>
<accession>A0A543FTQ2</accession>
<feature type="transmembrane region" description="Helical" evidence="2">
    <location>
        <begin position="105"/>
        <end position="127"/>
    </location>
</feature>
<dbReference type="AlphaFoldDB" id="A0A543FTQ2"/>
<feature type="compositionally biased region" description="Basic and acidic residues" evidence="1">
    <location>
        <begin position="65"/>
        <end position="74"/>
    </location>
</feature>
<gene>
    <name evidence="3" type="ORF">FB388_4413</name>
</gene>
<comment type="caution">
    <text evidence="3">The sequence shown here is derived from an EMBL/GenBank/DDBJ whole genome shotgun (WGS) entry which is preliminary data.</text>
</comment>
<dbReference type="OrthoDB" id="9832696at2"/>
<dbReference type="RefSeq" id="WP_142104059.1">
    <property type="nucleotide sequence ID" value="NZ_VFPH01000002.1"/>
</dbReference>
<keyword evidence="4" id="KW-1185">Reference proteome</keyword>
<dbReference type="Proteomes" id="UP000319818">
    <property type="component" value="Unassembled WGS sequence"/>
</dbReference>
<proteinExistence type="predicted"/>
<organism evidence="3 4">
    <name type="scientific">Pseudonocardia cypriaca</name>
    <dbReference type="NCBI Taxonomy" id="882449"/>
    <lineage>
        <taxon>Bacteria</taxon>
        <taxon>Bacillati</taxon>
        <taxon>Actinomycetota</taxon>
        <taxon>Actinomycetes</taxon>
        <taxon>Pseudonocardiales</taxon>
        <taxon>Pseudonocardiaceae</taxon>
        <taxon>Pseudonocardia</taxon>
    </lineage>
</organism>
<feature type="transmembrane region" description="Helical" evidence="2">
    <location>
        <begin position="133"/>
        <end position="154"/>
    </location>
</feature>
<feature type="region of interest" description="Disordered" evidence="1">
    <location>
        <begin position="1"/>
        <end position="74"/>
    </location>
</feature>
<dbReference type="EMBL" id="VFPH01000002">
    <property type="protein sequence ID" value="TQM37206.1"/>
    <property type="molecule type" value="Genomic_DNA"/>
</dbReference>
<sequence>MTAPHHSSPRRSAFAERPYPQEPHQQQPNQPVRPPVAPGQHLRPWPVNPEQQGYPPQGQRLPGQPDERPPRSAAEEELLRAQSAPFGFPAVPAAPMFVRRKRFEALAWTALTLGIFGIVGGVASAVLGTDVLVLKYLTIGLAAVGALLGAIALVGTRKVLAGAGAALCAAAIAVATTAQVARPDGEDAVGDVASQDVALRDCTVSRRGGEVTAEATIEITNRTDTRQSYNINITVNDMDGPRVGEINAIATAVAPGQSVVLSGADASGTVSGRAQPGPADCRIATVNRLALGG</sequence>
<evidence type="ECO:0000256" key="2">
    <source>
        <dbReference type="SAM" id="Phobius"/>
    </source>
</evidence>
<reference evidence="3 4" key="1">
    <citation type="submission" date="2019-06" db="EMBL/GenBank/DDBJ databases">
        <title>Sequencing the genomes of 1000 actinobacteria strains.</title>
        <authorList>
            <person name="Klenk H.-P."/>
        </authorList>
    </citation>
    <scope>NUCLEOTIDE SEQUENCE [LARGE SCALE GENOMIC DNA]</scope>
    <source>
        <strain evidence="3 4">DSM 45511</strain>
    </source>
</reference>
<keyword evidence="2" id="KW-0472">Membrane</keyword>
<feature type="transmembrane region" description="Helical" evidence="2">
    <location>
        <begin position="159"/>
        <end position="178"/>
    </location>
</feature>
<name>A0A543FTQ2_9PSEU</name>
<keyword evidence="2" id="KW-1133">Transmembrane helix</keyword>
<evidence type="ECO:0000256" key="1">
    <source>
        <dbReference type="SAM" id="MobiDB-lite"/>
    </source>
</evidence>
<keyword evidence="2" id="KW-0812">Transmembrane</keyword>
<protein>
    <submittedName>
        <fullName evidence="3">Uncharacterized protein</fullName>
    </submittedName>
</protein>